<evidence type="ECO:0000256" key="3">
    <source>
        <dbReference type="ARBA" id="ARBA00022692"/>
    </source>
</evidence>
<dbReference type="PANTHER" id="PTHR31851">
    <property type="entry name" value="FE(2+)/MN(2+) TRANSPORTER PCL1"/>
    <property type="match status" value="1"/>
</dbReference>
<reference evidence="8" key="1">
    <citation type="submission" date="2023-02" db="EMBL/GenBank/DDBJ databases">
        <title>Identification and recombinant expression of a fungal hydrolase from Papiliotrema laurentii that hydrolyzes apple cutin and clears colloidal polyester polyurethane.</title>
        <authorList>
            <consortium name="DOE Joint Genome Institute"/>
            <person name="Roman V.A."/>
            <person name="Bojanowski C."/>
            <person name="Crable B.R."/>
            <person name="Wagner D.N."/>
            <person name="Hung C.S."/>
            <person name="Nadeau L.J."/>
            <person name="Schratz L."/>
            <person name="Haridas S."/>
            <person name="Pangilinan J."/>
            <person name="Lipzen A."/>
            <person name="Na H."/>
            <person name="Yan M."/>
            <person name="Ng V."/>
            <person name="Grigoriev I.V."/>
            <person name="Spatafora J.W."/>
            <person name="Barlow D."/>
            <person name="Biffinger J."/>
            <person name="Kelley-Loughnane N."/>
            <person name="Varaljay V.A."/>
            <person name="Crookes-Goodson W.J."/>
        </authorList>
    </citation>
    <scope>NUCLEOTIDE SEQUENCE</scope>
    <source>
        <strain evidence="8">5307AH</strain>
    </source>
</reference>
<evidence type="ECO:0000256" key="1">
    <source>
        <dbReference type="ARBA" id="ARBA00004127"/>
    </source>
</evidence>
<dbReference type="GO" id="GO:0005384">
    <property type="term" value="F:manganese ion transmembrane transporter activity"/>
    <property type="evidence" value="ECO:0007669"/>
    <property type="project" value="InterPro"/>
</dbReference>
<keyword evidence="3 7" id="KW-0812">Transmembrane</keyword>
<gene>
    <name evidence="8" type="ORF">DB88DRAFT_5947</name>
</gene>
<evidence type="ECO:0000313" key="9">
    <source>
        <dbReference type="Proteomes" id="UP001182556"/>
    </source>
</evidence>
<feature type="compositionally biased region" description="Polar residues" evidence="6">
    <location>
        <begin position="193"/>
        <end position="209"/>
    </location>
</feature>
<organism evidence="8 9">
    <name type="scientific">Papiliotrema laurentii</name>
    <name type="common">Cryptococcus laurentii</name>
    <dbReference type="NCBI Taxonomy" id="5418"/>
    <lineage>
        <taxon>Eukaryota</taxon>
        <taxon>Fungi</taxon>
        <taxon>Dikarya</taxon>
        <taxon>Basidiomycota</taxon>
        <taxon>Agaricomycotina</taxon>
        <taxon>Tremellomycetes</taxon>
        <taxon>Tremellales</taxon>
        <taxon>Rhynchogastremaceae</taxon>
        <taxon>Papiliotrema</taxon>
    </lineage>
</organism>
<sequence>MSPLQTFEPSSAVPLNRLRSDGTSVGKIWHLDTSVPTTTVVVERNDVSTDSASKCRFDDTTNAQCCRRQKIEDERHLVDPAVVRDIIIGLSDGLTVPFALTAGLSSIGSSRLVVTAGLAELCAGAISMGLGGFLASQAELDHFYYLSKQTHSKVLRSCMGEVEREVHAVLGPVGVSETQTRPIAHALAALEPDSNQSRPSSRDMSTTSGIERGGGDPDQTLRSRRRRWQLSHRQPAPTEGLTAFLLRFGEGMEEVPRSRLWISALTIGLSYFIGGLVPLFPYMGHTHAETALIISACITGFVLFIFGGVKTYFTGAKGGWLGYLYGATSMALVGGLAAGSAYGLVRAMGVHQ</sequence>
<evidence type="ECO:0000256" key="5">
    <source>
        <dbReference type="ARBA" id="ARBA00023136"/>
    </source>
</evidence>
<keyword evidence="5 7" id="KW-0472">Membrane</keyword>
<dbReference type="InterPro" id="IPR008217">
    <property type="entry name" value="Ccc1_fam"/>
</dbReference>
<name>A0AAD9L8A0_PAPLA</name>
<evidence type="ECO:0000256" key="7">
    <source>
        <dbReference type="SAM" id="Phobius"/>
    </source>
</evidence>
<comment type="subcellular location">
    <subcellularLocation>
        <location evidence="1">Endomembrane system</location>
        <topology evidence="1">Multi-pass membrane protein</topology>
    </subcellularLocation>
</comment>
<feature type="region of interest" description="Disordered" evidence="6">
    <location>
        <begin position="188"/>
        <end position="234"/>
    </location>
</feature>
<keyword evidence="9" id="KW-1185">Reference proteome</keyword>
<dbReference type="Proteomes" id="UP001182556">
    <property type="component" value="Unassembled WGS sequence"/>
</dbReference>
<proteinExistence type="inferred from homology"/>
<feature type="transmembrane region" description="Helical" evidence="7">
    <location>
        <begin position="260"/>
        <end position="280"/>
    </location>
</feature>
<evidence type="ECO:0000256" key="2">
    <source>
        <dbReference type="ARBA" id="ARBA00007049"/>
    </source>
</evidence>
<dbReference type="CDD" id="cd02435">
    <property type="entry name" value="CCC1"/>
    <property type="match status" value="1"/>
</dbReference>
<keyword evidence="4 7" id="KW-1133">Transmembrane helix</keyword>
<dbReference type="AlphaFoldDB" id="A0AAD9L8A0"/>
<feature type="transmembrane region" description="Helical" evidence="7">
    <location>
        <begin position="292"/>
        <end position="313"/>
    </location>
</feature>
<comment type="caution">
    <text evidence="8">The sequence shown here is derived from an EMBL/GenBank/DDBJ whole genome shotgun (WGS) entry which is preliminary data.</text>
</comment>
<dbReference type="GO" id="GO:0012505">
    <property type="term" value="C:endomembrane system"/>
    <property type="evidence" value="ECO:0007669"/>
    <property type="project" value="UniProtKB-SubCell"/>
</dbReference>
<feature type="transmembrane region" description="Helical" evidence="7">
    <location>
        <begin position="325"/>
        <end position="345"/>
    </location>
</feature>
<dbReference type="GO" id="GO:0030026">
    <property type="term" value="P:intracellular manganese ion homeostasis"/>
    <property type="evidence" value="ECO:0007669"/>
    <property type="project" value="InterPro"/>
</dbReference>
<dbReference type="EMBL" id="JAODAN010000001">
    <property type="protein sequence ID" value="KAK1926991.1"/>
    <property type="molecule type" value="Genomic_DNA"/>
</dbReference>
<protein>
    <submittedName>
        <fullName evidence="8">Membrane fraction protein</fullName>
    </submittedName>
</protein>
<dbReference type="Pfam" id="PF01988">
    <property type="entry name" value="VIT1"/>
    <property type="match status" value="1"/>
</dbReference>
<evidence type="ECO:0000256" key="6">
    <source>
        <dbReference type="SAM" id="MobiDB-lite"/>
    </source>
</evidence>
<comment type="similarity">
    <text evidence="2">Belongs to the CCC1 family.</text>
</comment>
<evidence type="ECO:0000256" key="4">
    <source>
        <dbReference type="ARBA" id="ARBA00022989"/>
    </source>
</evidence>
<evidence type="ECO:0000313" key="8">
    <source>
        <dbReference type="EMBL" id="KAK1926991.1"/>
    </source>
</evidence>
<accession>A0AAD9L8A0</accession>